<name>A2C1D8_PROM1</name>
<evidence type="ECO:0000256" key="1">
    <source>
        <dbReference type="SAM" id="Phobius"/>
    </source>
</evidence>
<feature type="transmembrane region" description="Helical" evidence="1">
    <location>
        <begin position="188"/>
        <end position="209"/>
    </location>
</feature>
<evidence type="ECO:0008006" key="4">
    <source>
        <dbReference type="Google" id="ProtNLM"/>
    </source>
</evidence>
<dbReference type="Proteomes" id="UP000002592">
    <property type="component" value="Chromosome"/>
</dbReference>
<keyword evidence="1" id="KW-0472">Membrane</keyword>
<dbReference type="PANTHER" id="PTHR35514">
    <property type="entry name" value="THYLAKOID LUMENAL 15.0 KDA PROTEIN 2, CHLOROPLASTIC"/>
    <property type="match status" value="1"/>
</dbReference>
<proteinExistence type="predicted"/>
<gene>
    <name evidence="2" type="ordered locus">NATL1_07401</name>
</gene>
<keyword evidence="1" id="KW-0812">Transmembrane</keyword>
<dbReference type="PANTHER" id="PTHR35514:SF1">
    <property type="entry name" value="THYLAKOID LUMENAL 15.0 KDA PROTEIN 2, CHLOROPLASTIC"/>
    <property type="match status" value="1"/>
</dbReference>
<accession>A2C1D8</accession>
<feature type="transmembrane region" description="Helical" evidence="1">
    <location>
        <begin position="157"/>
        <end position="176"/>
    </location>
</feature>
<sequence>MFSMGGSAFAYDNPELLPKEQTPIIDLAKTLSEKQRLELENSLNSYEVETGWKIRVLSQYEKTPGLAVKDYWNLDETSLLIIADPRGGNLLSFNVGDAYFALMPRIFWVELQTRFGNQFYVRDNGEDGAILASIQAVETCLDRGGCEVVPGLPQEQWQWTLLTSLLGGIIAGFAASPRKENESFSIGWLLLLSPLWIMLFGIFGIAPVVTRTNDILPLMRNILGFIGSAIGAYLIAERKFKDPADSTKQS</sequence>
<evidence type="ECO:0000313" key="3">
    <source>
        <dbReference type="Proteomes" id="UP000002592"/>
    </source>
</evidence>
<organism evidence="2 3">
    <name type="scientific">Prochlorococcus marinus (strain NATL1A)</name>
    <dbReference type="NCBI Taxonomy" id="167555"/>
    <lineage>
        <taxon>Bacteria</taxon>
        <taxon>Bacillati</taxon>
        <taxon>Cyanobacteriota</taxon>
        <taxon>Cyanophyceae</taxon>
        <taxon>Synechococcales</taxon>
        <taxon>Prochlorococcaceae</taxon>
        <taxon>Prochlorococcus</taxon>
    </lineage>
</organism>
<dbReference type="RefSeq" id="WP_011823454.1">
    <property type="nucleotide sequence ID" value="NC_008819.1"/>
</dbReference>
<feature type="transmembrane region" description="Helical" evidence="1">
    <location>
        <begin position="215"/>
        <end position="236"/>
    </location>
</feature>
<dbReference type="HOGENOM" id="CLU_078529_0_0_3"/>
<reference evidence="3" key="1">
    <citation type="journal article" date="2007" name="PLoS Genet.">
        <title>Patterns and implications of gene gain and loss in the evolution of Prochlorococcus.</title>
        <authorList>
            <person name="Kettler G.C."/>
            <person name="Martiny A.C."/>
            <person name="Huang K."/>
            <person name="Zucker J."/>
            <person name="Coleman M.L."/>
            <person name="Rodrigue S."/>
            <person name="Chen F."/>
            <person name="Lapidus A."/>
            <person name="Ferriera S."/>
            <person name="Johnson J."/>
            <person name="Steglich C."/>
            <person name="Church G.M."/>
            <person name="Richardson P."/>
            <person name="Chisholm S.W."/>
        </authorList>
    </citation>
    <scope>NUCLEOTIDE SEQUENCE [LARGE SCALE GENOMIC DNA]</scope>
    <source>
        <strain evidence="3">NATL1A</strain>
    </source>
</reference>
<keyword evidence="1" id="KW-1133">Transmembrane helix</keyword>
<dbReference type="EMBL" id="CP000553">
    <property type="protein sequence ID" value="ABM75298.1"/>
    <property type="molecule type" value="Genomic_DNA"/>
</dbReference>
<dbReference type="KEGG" id="pme:NATL1_07401"/>
<protein>
    <recommendedName>
        <fullName evidence="4">Methanol dehydrogenase</fullName>
    </recommendedName>
</protein>
<dbReference type="eggNOG" id="COG1512">
    <property type="taxonomic scope" value="Bacteria"/>
</dbReference>
<evidence type="ECO:0000313" key="2">
    <source>
        <dbReference type="EMBL" id="ABM75298.1"/>
    </source>
</evidence>
<dbReference type="AlphaFoldDB" id="A2C1D8"/>